<dbReference type="GeneID" id="104759246"/>
<dbReference type="Proteomes" id="UP000694864">
    <property type="component" value="Chromosome 17"/>
</dbReference>
<dbReference type="RefSeq" id="XP_019094411.1">
    <property type="nucleotide sequence ID" value="XM_019238866.1"/>
</dbReference>
<proteinExistence type="predicted"/>
<reference evidence="3" key="2">
    <citation type="submission" date="2025-08" db="UniProtKB">
        <authorList>
            <consortium name="RefSeq"/>
        </authorList>
    </citation>
    <scope>IDENTIFICATION</scope>
    <source>
        <tissue evidence="3">Leaf</tissue>
    </source>
</reference>
<sequence>MTEIHTPYTASVHAMLIWLYESIPGIGESYGFRRTEASGVPLLDWRSSRKRINFTDFFKKEKHLHGQVRVRHMIHVSEEDMYPLWSDSEEHTDPHLDELIKDLIHNRLSLDAWSCGKTVGISSKKKKRRAEADKVNDNRGCNPKKKRWTDSDPKCEQGENVTNMEDGKDDTSISLDIWRAIEKMNETISDLGKTLNSRIDVLESKFETCVEKQMTVFKEEMGERIKALEKERKEPKEADVRNDATSHTINDDEGTSKAPSWIVEMKQTSQDEFPVQRVVRKVYTVKNKKKEEDEISEKLPLFEKKESVKVEKKETSKKKKITAKASDDVEDITTQVQKAKFKIASSSEDTWSNKEDQLVHKKLEMTINRLGEALTRLDGPGPSKTSRRVPQLAESQKYPYLGNSTVKRIITEGDNVLGDHLKPVDDEKHQTLLDFLNLDKEEPLSTSNAAVRFYWKIMIPRENWPSFDYRWLTDHHMGCAMAMFRKRYMSHGLCNGYVPAKIYA</sequence>
<organism evidence="2 3">
    <name type="scientific">Camelina sativa</name>
    <name type="common">False flax</name>
    <name type="synonym">Myagrum sativum</name>
    <dbReference type="NCBI Taxonomy" id="90675"/>
    <lineage>
        <taxon>Eukaryota</taxon>
        <taxon>Viridiplantae</taxon>
        <taxon>Streptophyta</taxon>
        <taxon>Embryophyta</taxon>
        <taxon>Tracheophyta</taxon>
        <taxon>Spermatophyta</taxon>
        <taxon>Magnoliopsida</taxon>
        <taxon>eudicotyledons</taxon>
        <taxon>Gunneridae</taxon>
        <taxon>Pentapetalae</taxon>
        <taxon>rosids</taxon>
        <taxon>malvids</taxon>
        <taxon>Brassicales</taxon>
        <taxon>Brassicaceae</taxon>
        <taxon>Camelineae</taxon>
        <taxon>Camelina</taxon>
    </lineage>
</organism>
<feature type="compositionally biased region" description="Basic and acidic residues" evidence="1">
    <location>
        <begin position="148"/>
        <end position="157"/>
    </location>
</feature>
<gene>
    <name evidence="3" type="primary">LOC104759246</name>
</gene>
<evidence type="ECO:0000313" key="3">
    <source>
        <dbReference type="RefSeq" id="XP_019094411.1"/>
    </source>
</evidence>
<feature type="region of interest" description="Disordered" evidence="1">
    <location>
        <begin position="124"/>
        <end position="169"/>
    </location>
</feature>
<protein>
    <submittedName>
        <fullName evidence="3">Uncharacterized protein LOC104759246</fullName>
    </submittedName>
</protein>
<feature type="compositionally biased region" description="Basic and acidic residues" evidence="1">
    <location>
        <begin position="229"/>
        <end position="244"/>
    </location>
</feature>
<evidence type="ECO:0000256" key="1">
    <source>
        <dbReference type="SAM" id="MobiDB-lite"/>
    </source>
</evidence>
<evidence type="ECO:0000313" key="2">
    <source>
        <dbReference type="Proteomes" id="UP000694864"/>
    </source>
</evidence>
<accession>A0ABM1R5X3</accession>
<feature type="region of interest" description="Disordered" evidence="1">
    <location>
        <begin position="229"/>
        <end position="257"/>
    </location>
</feature>
<reference evidence="2" key="1">
    <citation type="journal article" date="2014" name="Nat. Commun.">
        <title>The emerging biofuel crop Camelina sativa retains a highly undifferentiated hexaploid genome structure.</title>
        <authorList>
            <person name="Kagale S."/>
            <person name="Koh C."/>
            <person name="Nixon J."/>
            <person name="Bollina V."/>
            <person name="Clarke W.E."/>
            <person name="Tuteja R."/>
            <person name="Spillane C."/>
            <person name="Robinson S.J."/>
            <person name="Links M.G."/>
            <person name="Clarke C."/>
            <person name="Higgins E.E."/>
            <person name="Huebert T."/>
            <person name="Sharpe A.G."/>
            <person name="Parkin I.A."/>
        </authorList>
    </citation>
    <scope>NUCLEOTIDE SEQUENCE [LARGE SCALE GENOMIC DNA]</scope>
    <source>
        <strain evidence="2">cv. DH55</strain>
    </source>
</reference>
<keyword evidence="2" id="KW-1185">Reference proteome</keyword>
<name>A0ABM1R5X3_CAMSA</name>